<evidence type="ECO:0000313" key="16">
    <source>
        <dbReference type="EMBL" id="KAK4492762.1"/>
    </source>
</evidence>
<keyword evidence="10" id="KW-1133">Transmembrane helix</keyword>
<dbReference type="EC" id="1.14.11.2" evidence="4"/>
<dbReference type="PANTHER" id="PTHR10869:SF102">
    <property type="entry name" value="PROLYL 4-HYDROXYLASE 12-RELATED"/>
    <property type="match status" value="1"/>
</dbReference>
<evidence type="ECO:0000256" key="8">
    <source>
        <dbReference type="ARBA" id="ARBA00022964"/>
    </source>
</evidence>
<comment type="cofactor">
    <cofactor evidence="1">
        <name>L-ascorbate</name>
        <dbReference type="ChEBI" id="CHEBI:38290"/>
    </cofactor>
</comment>
<evidence type="ECO:0000256" key="6">
    <source>
        <dbReference type="ARBA" id="ARBA00022723"/>
    </source>
</evidence>
<evidence type="ECO:0000256" key="3">
    <source>
        <dbReference type="ARBA" id="ARBA00006511"/>
    </source>
</evidence>
<dbReference type="InterPro" id="IPR003582">
    <property type="entry name" value="ShKT_dom"/>
</dbReference>
<keyword evidence="7" id="KW-0256">Endoplasmic reticulum</keyword>
<organism evidence="16 17">
    <name type="scientific">Penstemon davidsonii</name>
    <dbReference type="NCBI Taxonomy" id="160366"/>
    <lineage>
        <taxon>Eukaryota</taxon>
        <taxon>Viridiplantae</taxon>
        <taxon>Streptophyta</taxon>
        <taxon>Embryophyta</taxon>
        <taxon>Tracheophyta</taxon>
        <taxon>Spermatophyta</taxon>
        <taxon>Magnoliopsida</taxon>
        <taxon>eudicotyledons</taxon>
        <taxon>Gunneridae</taxon>
        <taxon>Pentapetalae</taxon>
        <taxon>asterids</taxon>
        <taxon>lamiids</taxon>
        <taxon>Lamiales</taxon>
        <taxon>Plantaginaceae</taxon>
        <taxon>Cheloneae</taxon>
        <taxon>Penstemon</taxon>
    </lineage>
</organism>
<reference evidence="16 17" key="1">
    <citation type="journal article" date="2023" name="bioRxiv">
        <title>Genome report: Whole genome sequence and annotation of Penstemon davidsonii.</title>
        <authorList>
            <person name="Ostevik K.L."/>
            <person name="Alabady M."/>
            <person name="Zhang M."/>
            <person name="Rausher M.D."/>
        </authorList>
    </citation>
    <scope>NUCLEOTIDE SEQUENCE [LARGE SCALE GENOMIC DNA]</scope>
    <source>
        <strain evidence="16">DNT005</strain>
        <tissue evidence="16">Whole leaf</tissue>
    </source>
</reference>
<keyword evidence="17" id="KW-1185">Reference proteome</keyword>
<dbReference type="SMART" id="SM00254">
    <property type="entry name" value="ShKT"/>
    <property type="match status" value="1"/>
</dbReference>
<proteinExistence type="inferred from homology"/>
<evidence type="ECO:0000256" key="11">
    <source>
        <dbReference type="ARBA" id="ARBA00023002"/>
    </source>
</evidence>
<keyword evidence="9" id="KW-0735">Signal-anchor</keyword>
<evidence type="ECO:0000259" key="15">
    <source>
        <dbReference type="PROSITE" id="PS51670"/>
    </source>
</evidence>
<keyword evidence="12" id="KW-0408">Iron</keyword>
<dbReference type="InterPro" id="IPR006620">
    <property type="entry name" value="Pro_4_hyd_alph"/>
</dbReference>
<dbReference type="Gene3D" id="2.60.120.620">
    <property type="entry name" value="q2cbj1_9rhob like domain"/>
    <property type="match status" value="1"/>
</dbReference>
<comment type="similarity">
    <text evidence="3">Belongs to the P4HA family.</text>
</comment>
<comment type="caution">
    <text evidence="16">The sequence shown here is derived from an EMBL/GenBank/DDBJ whole genome shotgun (WGS) entry which is preliminary data.</text>
</comment>
<evidence type="ECO:0000256" key="7">
    <source>
        <dbReference type="ARBA" id="ARBA00022824"/>
    </source>
</evidence>
<keyword evidence="5" id="KW-0812">Transmembrane</keyword>
<dbReference type="EMBL" id="JAYDYQ010001086">
    <property type="protein sequence ID" value="KAK4492762.1"/>
    <property type="molecule type" value="Genomic_DNA"/>
</dbReference>
<dbReference type="PROSITE" id="PS51670">
    <property type="entry name" value="SHKT"/>
    <property type="match status" value="1"/>
</dbReference>
<dbReference type="Proteomes" id="UP001291926">
    <property type="component" value="Unassembled WGS sequence"/>
</dbReference>
<feature type="domain" description="ShKT" evidence="15">
    <location>
        <begin position="232"/>
        <end position="272"/>
    </location>
</feature>
<evidence type="ECO:0000256" key="12">
    <source>
        <dbReference type="ARBA" id="ARBA00023004"/>
    </source>
</evidence>
<evidence type="ECO:0000256" key="1">
    <source>
        <dbReference type="ARBA" id="ARBA00001961"/>
    </source>
</evidence>
<dbReference type="PANTHER" id="PTHR10869">
    <property type="entry name" value="PROLYL 4-HYDROXYLASE ALPHA SUBUNIT"/>
    <property type="match status" value="1"/>
</dbReference>
<gene>
    <name evidence="16" type="ORF">RD792_000081</name>
</gene>
<comment type="catalytic activity">
    <reaction evidence="14">
        <text>L-prolyl-[collagen] + 2-oxoglutarate + O2 = trans-4-hydroxy-L-prolyl-[collagen] + succinate + CO2</text>
        <dbReference type="Rhea" id="RHEA:18945"/>
        <dbReference type="Rhea" id="RHEA-COMP:11676"/>
        <dbReference type="Rhea" id="RHEA-COMP:11680"/>
        <dbReference type="ChEBI" id="CHEBI:15379"/>
        <dbReference type="ChEBI" id="CHEBI:16526"/>
        <dbReference type="ChEBI" id="CHEBI:16810"/>
        <dbReference type="ChEBI" id="CHEBI:30031"/>
        <dbReference type="ChEBI" id="CHEBI:50342"/>
        <dbReference type="ChEBI" id="CHEBI:61965"/>
        <dbReference type="EC" id="1.14.11.2"/>
    </reaction>
</comment>
<evidence type="ECO:0000256" key="9">
    <source>
        <dbReference type="ARBA" id="ARBA00022968"/>
    </source>
</evidence>
<keyword evidence="8" id="KW-0223">Dioxygenase</keyword>
<protein>
    <recommendedName>
        <fullName evidence="4">procollagen-proline 4-dioxygenase</fullName>
        <ecNumber evidence="4">1.14.11.2</ecNumber>
    </recommendedName>
</protein>
<evidence type="ECO:0000256" key="13">
    <source>
        <dbReference type="ARBA" id="ARBA00023136"/>
    </source>
</evidence>
<accession>A0ABR0DU47</accession>
<comment type="subcellular location">
    <subcellularLocation>
        <location evidence="2">Endoplasmic reticulum membrane</location>
        <topology evidence="2">Single-pass type II membrane protein</topology>
    </subcellularLocation>
</comment>
<evidence type="ECO:0000256" key="14">
    <source>
        <dbReference type="ARBA" id="ARBA00049169"/>
    </source>
</evidence>
<dbReference type="InterPro" id="IPR045054">
    <property type="entry name" value="P4HA-like"/>
</dbReference>
<dbReference type="SMART" id="SM00702">
    <property type="entry name" value="P4Hc"/>
    <property type="match status" value="1"/>
</dbReference>
<evidence type="ECO:0000256" key="10">
    <source>
        <dbReference type="ARBA" id="ARBA00022989"/>
    </source>
</evidence>
<evidence type="ECO:0000313" key="17">
    <source>
        <dbReference type="Proteomes" id="UP001291926"/>
    </source>
</evidence>
<keyword evidence="13" id="KW-0472">Membrane</keyword>
<evidence type="ECO:0000256" key="2">
    <source>
        <dbReference type="ARBA" id="ARBA00004648"/>
    </source>
</evidence>
<sequence length="272" mass="30922">MPRANGFHLHLCDFSSENVDPSKVIQLSWQPRVFLYRGFLSEEECDYLISQVHGKKSDTLQSNGLSKAEMNDGLTLDTNNEIATRVEEKISAWTFLPKEYSQPLRVLHFGPEDPKKNYNYFDKKAIEQAGGQPLLATVILSLSNVTQGGHILFTESENKMWSDCTKSSKISRPTRGNAILFFNLHINATPDSTSLHSRCPVIEGEMWYATKFFYLKRVKFEKEVEQSNNADCTDEDDNCPRWAAVGECQRNSVFMIGSPDYYGTCRKSCNVC</sequence>
<evidence type="ECO:0000256" key="4">
    <source>
        <dbReference type="ARBA" id="ARBA00012269"/>
    </source>
</evidence>
<name>A0ABR0DU47_9LAMI</name>
<keyword evidence="11" id="KW-0560">Oxidoreductase</keyword>
<evidence type="ECO:0000256" key="5">
    <source>
        <dbReference type="ARBA" id="ARBA00022692"/>
    </source>
</evidence>
<keyword evidence="6" id="KW-0479">Metal-binding</keyword>